<reference evidence="3 4" key="1">
    <citation type="submission" date="2023-07" db="EMBL/GenBank/DDBJ databases">
        <title>Sorghum-associated microbial communities from plants grown in Nebraska, USA.</title>
        <authorList>
            <person name="Schachtman D."/>
        </authorList>
    </citation>
    <scope>NUCLEOTIDE SEQUENCE [LARGE SCALE GENOMIC DNA]</scope>
    <source>
        <strain evidence="3 4">BE190</strain>
    </source>
</reference>
<dbReference type="SMART" id="SM00240">
    <property type="entry name" value="FHA"/>
    <property type="match status" value="1"/>
</dbReference>
<dbReference type="PROSITE" id="PS50006">
    <property type="entry name" value="FHA_DOMAIN"/>
    <property type="match status" value="1"/>
</dbReference>
<dbReference type="InterPro" id="IPR000253">
    <property type="entry name" value="FHA_dom"/>
</dbReference>
<evidence type="ECO:0000313" key="3">
    <source>
        <dbReference type="EMBL" id="MDR7090199.1"/>
    </source>
</evidence>
<dbReference type="PANTHER" id="PTHR43081:SF1">
    <property type="entry name" value="ADENYLATE CYCLASE, TERMINAL-DIFFERENTIATION SPECIFIC"/>
    <property type="match status" value="1"/>
</dbReference>
<dbReference type="PANTHER" id="PTHR43081">
    <property type="entry name" value="ADENYLATE CYCLASE, TERMINAL-DIFFERENTIATION SPECIFIC-RELATED"/>
    <property type="match status" value="1"/>
</dbReference>
<dbReference type="PROSITE" id="PS50125">
    <property type="entry name" value="GUANYLATE_CYCLASE_2"/>
    <property type="match status" value="1"/>
</dbReference>
<dbReference type="SUPFAM" id="SSF55073">
    <property type="entry name" value="Nucleotide cyclase"/>
    <property type="match status" value="1"/>
</dbReference>
<protein>
    <submittedName>
        <fullName evidence="3">Class 3 adenylate cyclase</fullName>
    </submittedName>
</protein>
<name>A0ABU1UYC6_9GAMM</name>
<dbReference type="Proteomes" id="UP001253595">
    <property type="component" value="Unassembled WGS sequence"/>
</dbReference>
<evidence type="ECO:0000259" key="2">
    <source>
        <dbReference type="PROSITE" id="PS50125"/>
    </source>
</evidence>
<dbReference type="RefSeq" id="WP_310072338.1">
    <property type="nucleotide sequence ID" value="NZ_JAVDVX010000003.1"/>
</dbReference>
<gene>
    <name evidence="3" type="ORF">J2X05_002221</name>
</gene>
<dbReference type="InterPro" id="IPR001054">
    <property type="entry name" value="A/G_cyclase"/>
</dbReference>
<feature type="domain" description="Guanylate cyclase" evidence="2">
    <location>
        <begin position="9"/>
        <end position="120"/>
    </location>
</feature>
<dbReference type="Pfam" id="PF00211">
    <property type="entry name" value="Guanylate_cyc"/>
    <property type="match status" value="1"/>
</dbReference>
<dbReference type="Pfam" id="PF00498">
    <property type="entry name" value="FHA"/>
    <property type="match status" value="1"/>
</dbReference>
<evidence type="ECO:0000259" key="1">
    <source>
        <dbReference type="PROSITE" id="PS50006"/>
    </source>
</evidence>
<proteinExistence type="predicted"/>
<evidence type="ECO:0000313" key="4">
    <source>
        <dbReference type="Proteomes" id="UP001253595"/>
    </source>
</evidence>
<dbReference type="Gene3D" id="3.30.70.1230">
    <property type="entry name" value="Nucleotide cyclase"/>
    <property type="match status" value="1"/>
</dbReference>
<dbReference type="EMBL" id="JAVDVX010000003">
    <property type="protein sequence ID" value="MDR7090199.1"/>
    <property type="molecule type" value="Genomic_DNA"/>
</dbReference>
<organism evidence="3 4">
    <name type="scientific">Cellvibrio fibrivorans</name>
    <dbReference type="NCBI Taxonomy" id="126350"/>
    <lineage>
        <taxon>Bacteria</taxon>
        <taxon>Pseudomonadati</taxon>
        <taxon>Pseudomonadota</taxon>
        <taxon>Gammaproteobacteria</taxon>
        <taxon>Cellvibrionales</taxon>
        <taxon>Cellvibrionaceae</taxon>
        <taxon>Cellvibrio</taxon>
    </lineage>
</organism>
<comment type="caution">
    <text evidence="3">The sequence shown here is derived from an EMBL/GenBank/DDBJ whole genome shotgun (WGS) entry which is preliminary data.</text>
</comment>
<dbReference type="InterPro" id="IPR008984">
    <property type="entry name" value="SMAD_FHA_dom_sf"/>
</dbReference>
<dbReference type="SUPFAM" id="SSF49879">
    <property type="entry name" value="SMAD/FHA domain"/>
    <property type="match status" value="1"/>
</dbReference>
<dbReference type="Gene3D" id="2.60.200.20">
    <property type="match status" value="1"/>
</dbReference>
<dbReference type="InterPro" id="IPR029787">
    <property type="entry name" value="Nucleotide_cyclase"/>
</dbReference>
<sequence>MNQRSQTQAIMFADVSGSSALYKRVGNEQAKATIDDAVQFMTALTIVHEGTLVKTIGDEIMARFDLVNQACEAAIAIQQRSIKEPRLKDLGIRIGIAYGDVLITPNDVFGDRVNDAACVAHIARANQIVITQSVVDAMDNALRRDCQMFDRINIKGETEKTLIYRLEWEHSGKDNRATMVMPIHDVTRFVDNFQLELVVNGRTISLLPEQTPFHIGRDPHKAQLLIETELASREHCHIEFRRGKYVLVDHSTNGTYVYVDEQEPIYLRREELPLQGRGFIGLGQTATASTPWALHFKV</sequence>
<dbReference type="CDD" id="cd00060">
    <property type="entry name" value="FHA"/>
    <property type="match status" value="1"/>
</dbReference>
<accession>A0ABU1UYC6</accession>
<dbReference type="InterPro" id="IPR050697">
    <property type="entry name" value="Adenylyl/Guanylyl_Cyclase_3/4"/>
</dbReference>
<feature type="domain" description="FHA" evidence="1">
    <location>
        <begin position="213"/>
        <end position="257"/>
    </location>
</feature>
<dbReference type="CDD" id="cd07302">
    <property type="entry name" value="CHD"/>
    <property type="match status" value="1"/>
</dbReference>
<keyword evidence="4" id="KW-1185">Reference proteome</keyword>